<keyword evidence="6 9" id="KW-1133">Transmembrane helix</keyword>
<evidence type="ECO:0000256" key="3">
    <source>
        <dbReference type="ARBA" id="ARBA00022475"/>
    </source>
</evidence>
<dbReference type="EMBL" id="JBHFXX010000015">
    <property type="protein sequence ID" value="MFB3802027.1"/>
    <property type="molecule type" value="Genomic_DNA"/>
</dbReference>
<comment type="pathway">
    <text evidence="9">Protein modification; lipoprotein biosynthesis (N-acyl transfer).</text>
</comment>
<dbReference type="Pfam" id="PF00795">
    <property type="entry name" value="CN_hydrolase"/>
    <property type="match status" value="1"/>
</dbReference>
<evidence type="ECO:0000256" key="5">
    <source>
        <dbReference type="ARBA" id="ARBA00022692"/>
    </source>
</evidence>
<keyword evidence="3 9" id="KW-1003">Cell membrane</keyword>
<sequence>MRWITRPGWPGNLLALVAGASTSLALAPFDLWPIALLSIMLFYLGLRELSPRQALGRGWCYGFGLYGAGTSWIYVSINTYGGASPLLATLLLVAFFAAIAWFFALPAWLWARWLRRTEAPLADALCFAALWLLQEAFRGWFLTGFPWLYAGYSQLDGPLAGLAPLGGVWLISFALALSAALLCNLSRLRTRPSFFAVGAVLLIAPWVLGLGLKGHAWTRPAGDPLKVAAVQGNVEQEVKWDPAHVNAQLALYRDMTLRSQPADIVVWPETAVPVLKDQAQGYIDMMGSFAADRHSALITGVPVRQVVHQQRRYFNGITVTGEGDGTYLKQKLVPFGEYVPLQDMLRGLIEFFNLPMSDFARGPDDQPLLQAKGYQIAPYICYEVVYPEFAAGLAARSDLLLTISNDTWFGTSIGPLQHLQMAQMRALEAGRWMIRATNNGVTALIDPFGKITTQIPQFQQAILYGEVVPMQQLTPYLQWRSWPLAIICLLLMGWALLAGRIAKTA</sequence>
<protein>
    <recommendedName>
        <fullName evidence="9">Apolipoprotein N-acyltransferase</fullName>
        <shortName evidence="9">ALP N-acyltransferase</shortName>
        <ecNumber evidence="9">2.3.1.269</ecNumber>
    </recommendedName>
</protein>
<keyword evidence="8 9" id="KW-0012">Acyltransferase</keyword>
<dbReference type="InterPro" id="IPR004563">
    <property type="entry name" value="Apolipo_AcylTrfase"/>
</dbReference>
<dbReference type="Gene3D" id="3.60.110.10">
    <property type="entry name" value="Carbon-nitrogen hydrolase"/>
    <property type="match status" value="1"/>
</dbReference>
<evidence type="ECO:0000256" key="1">
    <source>
        <dbReference type="ARBA" id="ARBA00004651"/>
    </source>
</evidence>
<comment type="catalytic activity">
    <reaction evidence="9">
        <text>N-terminal S-1,2-diacyl-sn-glyceryl-L-cysteinyl-[lipoprotein] + a glycerophospholipid = N-acyl-S-1,2-diacyl-sn-glyceryl-L-cysteinyl-[lipoprotein] + a 2-acyl-sn-glycero-3-phospholipid + H(+)</text>
        <dbReference type="Rhea" id="RHEA:48228"/>
        <dbReference type="Rhea" id="RHEA-COMP:14681"/>
        <dbReference type="Rhea" id="RHEA-COMP:14684"/>
        <dbReference type="ChEBI" id="CHEBI:15378"/>
        <dbReference type="ChEBI" id="CHEBI:136912"/>
        <dbReference type="ChEBI" id="CHEBI:140656"/>
        <dbReference type="ChEBI" id="CHEBI:140657"/>
        <dbReference type="ChEBI" id="CHEBI:140660"/>
        <dbReference type="EC" id="2.3.1.269"/>
    </reaction>
</comment>
<comment type="subcellular location">
    <subcellularLocation>
        <location evidence="1 9">Cell membrane</location>
        <topology evidence="1 9">Multi-pass membrane protein</topology>
    </subcellularLocation>
</comment>
<dbReference type="CDD" id="cd07571">
    <property type="entry name" value="ALP_N-acyl_transferase"/>
    <property type="match status" value="1"/>
</dbReference>
<feature type="transmembrane region" description="Helical" evidence="9">
    <location>
        <begin position="194"/>
        <end position="212"/>
    </location>
</feature>
<evidence type="ECO:0000256" key="6">
    <source>
        <dbReference type="ARBA" id="ARBA00022989"/>
    </source>
</evidence>
<evidence type="ECO:0000313" key="12">
    <source>
        <dbReference type="Proteomes" id="UP001577047"/>
    </source>
</evidence>
<dbReference type="InterPro" id="IPR045378">
    <property type="entry name" value="LNT_N"/>
</dbReference>
<evidence type="ECO:0000256" key="8">
    <source>
        <dbReference type="ARBA" id="ARBA00023315"/>
    </source>
</evidence>
<dbReference type="PANTHER" id="PTHR38686">
    <property type="entry name" value="APOLIPOPROTEIN N-ACYLTRANSFERASE"/>
    <property type="match status" value="1"/>
</dbReference>
<feature type="transmembrane region" description="Helical" evidence="9">
    <location>
        <begin position="87"/>
        <end position="109"/>
    </location>
</feature>
<evidence type="ECO:0000256" key="4">
    <source>
        <dbReference type="ARBA" id="ARBA00022679"/>
    </source>
</evidence>
<dbReference type="InterPro" id="IPR003010">
    <property type="entry name" value="C-N_Hydrolase"/>
</dbReference>
<dbReference type="GO" id="GO:0016746">
    <property type="term" value="F:acyltransferase activity"/>
    <property type="evidence" value="ECO:0007669"/>
    <property type="project" value="UniProtKB-KW"/>
</dbReference>
<feature type="transmembrane region" description="Helical" evidence="9">
    <location>
        <begin position="13"/>
        <end position="46"/>
    </location>
</feature>
<name>A0ABV4ZCH6_9PSED</name>
<reference evidence="11 12" key="1">
    <citation type="submission" date="2024-09" db="EMBL/GenBank/DDBJ databases">
        <authorList>
            <person name="Fullem K."/>
        </authorList>
    </citation>
    <scope>NUCLEOTIDE SEQUENCE [LARGE SCALE GENOMIC DNA]</scope>
    <source>
        <strain evidence="12">K1(2024)</strain>
    </source>
</reference>
<gene>
    <name evidence="9 11" type="primary">lnt</name>
    <name evidence="11" type="ORF">ACE1YR_16585</name>
</gene>
<feature type="transmembrane region" description="Helical" evidence="9">
    <location>
        <begin position="482"/>
        <end position="502"/>
    </location>
</feature>
<dbReference type="Pfam" id="PF20154">
    <property type="entry name" value="LNT_N"/>
    <property type="match status" value="1"/>
</dbReference>
<evidence type="ECO:0000256" key="9">
    <source>
        <dbReference type="HAMAP-Rule" id="MF_01148"/>
    </source>
</evidence>
<organism evidence="11 12">
    <name type="scientific">Pseudomonas boreofloridensis</name>
    <dbReference type="NCBI Taxonomy" id="3064348"/>
    <lineage>
        <taxon>Bacteria</taxon>
        <taxon>Pseudomonadati</taxon>
        <taxon>Pseudomonadota</taxon>
        <taxon>Gammaproteobacteria</taxon>
        <taxon>Pseudomonadales</taxon>
        <taxon>Pseudomonadaceae</taxon>
        <taxon>Pseudomonas</taxon>
    </lineage>
</organism>
<evidence type="ECO:0000313" key="11">
    <source>
        <dbReference type="EMBL" id="MFB3802027.1"/>
    </source>
</evidence>
<dbReference type="InterPro" id="IPR036526">
    <property type="entry name" value="C-N_Hydrolase_sf"/>
</dbReference>
<dbReference type="PROSITE" id="PS50263">
    <property type="entry name" value="CN_HYDROLASE"/>
    <property type="match status" value="1"/>
</dbReference>
<feature type="transmembrane region" description="Helical" evidence="9">
    <location>
        <begin position="58"/>
        <end position="75"/>
    </location>
</feature>
<feature type="transmembrane region" description="Helical" evidence="9">
    <location>
        <begin position="121"/>
        <end position="141"/>
    </location>
</feature>
<dbReference type="PANTHER" id="PTHR38686:SF1">
    <property type="entry name" value="APOLIPOPROTEIN N-ACYLTRANSFERASE"/>
    <property type="match status" value="1"/>
</dbReference>
<accession>A0ABV4ZCH6</accession>
<evidence type="ECO:0000256" key="2">
    <source>
        <dbReference type="ARBA" id="ARBA00010065"/>
    </source>
</evidence>
<keyword evidence="4 9" id="KW-0808">Transferase</keyword>
<dbReference type="Proteomes" id="UP001577047">
    <property type="component" value="Unassembled WGS sequence"/>
</dbReference>
<dbReference type="HAMAP" id="MF_01148">
    <property type="entry name" value="Lnt"/>
    <property type="match status" value="1"/>
</dbReference>
<evidence type="ECO:0000259" key="10">
    <source>
        <dbReference type="PROSITE" id="PS50263"/>
    </source>
</evidence>
<keyword evidence="7 9" id="KW-0472">Membrane</keyword>
<dbReference type="NCBIfam" id="TIGR00546">
    <property type="entry name" value="lnt"/>
    <property type="match status" value="1"/>
</dbReference>
<keyword evidence="12" id="KW-1185">Reference proteome</keyword>
<dbReference type="EC" id="2.3.1.269" evidence="9"/>
<proteinExistence type="inferred from homology"/>
<dbReference type="SUPFAM" id="SSF56317">
    <property type="entry name" value="Carbon-nitrogen hydrolase"/>
    <property type="match status" value="1"/>
</dbReference>
<feature type="transmembrane region" description="Helical" evidence="9">
    <location>
        <begin position="161"/>
        <end position="182"/>
    </location>
</feature>
<comment type="caution">
    <text evidence="11">The sequence shown here is derived from an EMBL/GenBank/DDBJ whole genome shotgun (WGS) entry which is preliminary data.</text>
</comment>
<dbReference type="RefSeq" id="WP_304485166.1">
    <property type="nucleotide sequence ID" value="NZ_JAUQOQ010000020.1"/>
</dbReference>
<keyword evidence="5 9" id="KW-0812">Transmembrane</keyword>
<comment type="function">
    <text evidence="9">Catalyzes the phospholipid dependent N-acylation of the N-terminal cysteine of apolipoprotein, the last step in lipoprotein maturation.</text>
</comment>
<evidence type="ECO:0000256" key="7">
    <source>
        <dbReference type="ARBA" id="ARBA00023136"/>
    </source>
</evidence>
<feature type="domain" description="CN hydrolase" evidence="10">
    <location>
        <begin position="230"/>
        <end position="469"/>
    </location>
</feature>
<comment type="similarity">
    <text evidence="2 9">Belongs to the CN hydrolase family. Apolipoprotein N-acyltransferase subfamily.</text>
</comment>